<keyword evidence="3" id="KW-0378">Hydrolase</keyword>
<dbReference type="Pfam" id="PF17146">
    <property type="entry name" value="PIN_6"/>
    <property type="match status" value="1"/>
</dbReference>
<feature type="domain" description="Ribonuclease PIN" evidence="5">
    <location>
        <begin position="6"/>
        <end position="92"/>
    </location>
</feature>
<comment type="caution">
    <text evidence="6">The sequence shown here is derived from an EMBL/GenBank/DDBJ whole genome shotgun (WGS) entry which is preliminary data.</text>
</comment>
<evidence type="ECO:0000256" key="2">
    <source>
        <dbReference type="ARBA" id="ARBA00022723"/>
    </source>
</evidence>
<dbReference type="EMBL" id="CATOUU010000970">
    <property type="protein sequence ID" value="CAI9963770.1"/>
    <property type="molecule type" value="Genomic_DNA"/>
</dbReference>
<keyword evidence="8" id="KW-1185">Reference proteome</keyword>
<evidence type="ECO:0000256" key="4">
    <source>
        <dbReference type="SAM" id="Coils"/>
    </source>
</evidence>
<dbReference type="InterPro" id="IPR036283">
    <property type="entry name" value="NOB1_Zf-like_sf"/>
</dbReference>
<organism evidence="6">
    <name type="scientific">Hexamita inflata</name>
    <dbReference type="NCBI Taxonomy" id="28002"/>
    <lineage>
        <taxon>Eukaryota</taxon>
        <taxon>Metamonada</taxon>
        <taxon>Diplomonadida</taxon>
        <taxon>Hexamitidae</taxon>
        <taxon>Hexamitinae</taxon>
        <taxon>Hexamita</taxon>
    </lineage>
</organism>
<keyword evidence="2" id="KW-0479">Metal-binding</keyword>
<dbReference type="SUPFAM" id="SSF144206">
    <property type="entry name" value="NOB1 zinc finger-like"/>
    <property type="match status" value="1"/>
</dbReference>
<dbReference type="PANTHER" id="PTHR12814:SF2">
    <property type="entry name" value="RNA-BINDING PROTEIN NOB1"/>
    <property type="match status" value="1"/>
</dbReference>
<dbReference type="Proteomes" id="UP001642409">
    <property type="component" value="Unassembled WGS sequence"/>
</dbReference>
<evidence type="ECO:0000256" key="3">
    <source>
        <dbReference type="ARBA" id="ARBA00022801"/>
    </source>
</evidence>
<reference evidence="6" key="1">
    <citation type="submission" date="2023-06" db="EMBL/GenBank/DDBJ databases">
        <authorList>
            <person name="Kurt Z."/>
        </authorList>
    </citation>
    <scope>NUCLEOTIDE SEQUENCE</scope>
</reference>
<evidence type="ECO:0000313" key="8">
    <source>
        <dbReference type="Proteomes" id="UP001642409"/>
    </source>
</evidence>
<evidence type="ECO:0000256" key="1">
    <source>
        <dbReference type="ARBA" id="ARBA00022722"/>
    </source>
</evidence>
<evidence type="ECO:0000313" key="6">
    <source>
        <dbReference type="EMBL" id="CAI9963770.1"/>
    </source>
</evidence>
<accession>A0AA86R920</accession>
<dbReference type="Gene3D" id="6.20.210.10">
    <property type="entry name" value="Nin one binding (NOB1), Zn-ribbon-like"/>
    <property type="match status" value="1"/>
</dbReference>
<dbReference type="CDD" id="cd09876">
    <property type="entry name" value="PIN_Nob1-like"/>
    <property type="match status" value="1"/>
</dbReference>
<dbReference type="PANTHER" id="PTHR12814">
    <property type="entry name" value="RNA-BINDING PROTEIN NOB1"/>
    <property type="match status" value="1"/>
</dbReference>
<keyword evidence="1" id="KW-0540">Nuclease</keyword>
<dbReference type="GO" id="GO:0030490">
    <property type="term" value="P:maturation of SSU-rRNA"/>
    <property type="evidence" value="ECO:0007669"/>
    <property type="project" value="TreeGrafter"/>
</dbReference>
<keyword evidence="4" id="KW-0175">Coiled coil</keyword>
<dbReference type="AlphaFoldDB" id="A0AA86R920"/>
<evidence type="ECO:0000259" key="5">
    <source>
        <dbReference type="Pfam" id="PF17146"/>
    </source>
</evidence>
<dbReference type="GO" id="GO:0046872">
    <property type="term" value="F:metal ion binding"/>
    <property type="evidence" value="ECO:0007669"/>
    <property type="project" value="UniProtKB-KW"/>
</dbReference>
<dbReference type="EMBL" id="CAXDID020000162">
    <property type="protein sequence ID" value="CAL6044989.1"/>
    <property type="molecule type" value="Genomic_DNA"/>
</dbReference>
<feature type="coiled-coil region" evidence="4">
    <location>
        <begin position="124"/>
        <end position="156"/>
    </location>
</feature>
<dbReference type="InterPro" id="IPR039907">
    <property type="entry name" value="NOB1"/>
</dbReference>
<dbReference type="InterPro" id="IPR033411">
    <property type="entry name" value="Ribonuclease_PIN"/>
</dbReference>
<reference evidence="7 8" key="2">
    <citation type="submission" date="2024-07" db="EMBL/GenBank/DDBJ databases">
        <authorList>
            <person name="Akdeniz Z."/>
        </authorList>
    </citation>
    <scope>NUCLEOTIDE SEQUENCE [LARGE SCALE GENOMIC DNA]</scope>
</reference>
<proteinExistence type="predicted"/>
<dbReference type="GO" id="GO:0016787">
    <property type="term" value="F:hydrolase activity"/>
    <property type="evidence" value="ECO:0007669"/>
    <property type="project" value="UniProtKB-KW"/>
</dbReference>
<evidence type="ECO:0000313" key="7">
    <source>
        <dbReference type="EMBL" id="CAL6044989.1"/>
    </source>
</evidence>
<dbReference type="Gene3D" id="3.40.50.1010">
    <property type="entry name" value="5'-nuclease"/>
    <property type="match status" value="1"/>
</dbReference>
<gene>
    <name evidence="7" type="ORF">HINF_LOCUS40822</name>
    <name evidence="6" type="ORF">HINF_LOCUS51415</name>
</gene>
<name>A0AA86R920_9EUKA</name>
<feature type="coiled-coil region" evidence="4">
    <location>
        <begin position="205"/>
        <end position="232"/>
    </location>
</feature>
<protein>
    <submittedName>
        <fullName evidence="6">rRNA-binding endoribonuclease</fullName>
    </submittedName>
    <submittedName>
        <fullName evidence="7">rRNA-binding_endoribonuclease</fullName>
    </submittedName>
</protein>
<sequence>MSIKHLVIDTNYILNKVSELKAENVYATPDVIDEVRDEQSKEYLQTLDYFTKIQVRQPSQNSLKRIQAACIQIGELGSVSKQDVGVLALSLDILEETDSTFLFEQISSEISKQTMNIFWDSNAPSKAQLKKEEAEKQRKAAERERLEQEYIDQLETRQKKKKSKQIDISDILGQFKSTTEPVQEPVQINEPVKEEEKVQEQINQEEIVQEEIKQTELMNEQIKKEIEKKEEEGWGGDWVTADNINQLIERDMEVSALENVQTGLFTLDNAMQNIALQLHIPLVTPSNQQIKKITRYALKCPACCAVFVNMEPIIKYKRNKPFLSQLLNDNYNCNDLFCPECANNKLMRVSAFISADKVTFSKGRKHFNVKGQLNLCDVTSTKFVSLRDKYLLHPELYQEKMMRIIPQNKKNNFDFEADIQGVAGNVKGDEIAYFLRRGKKGVKFGVGLK</sequence>
<dbReference type="GO" id="GO:0030688">
    <property type="term" value="C:preribosome, small subunit precursor"/>
    <property type="evidence" value="ECO:0007669"/>
    <property type="project" value="TreeGrafter"/>
</dbReference>
<dbReference type="GO" id="GO:0004521">
    <property type="term" value="F:RNA endonuclease activity"/>
    <property type="evidence" value="ECO:0007669"/>
    <property type="project" value="TreeGrafter"/>
</dbReference>